<evidence type="ECO:0000313" key="2">
    <source>
        <dbReference type="Proteomes" id="UP000199034"/>
    </source>
</evidence>
<dbReference type="PANTHER" id="PTHR43434">
    <property type="entry name" value="PHOSPHOGLYCOLATE PHOSPHATASE"/>
    <property type="match status" value="1"/>
</dbReference>
<dbReference type="InterPro" id="IPR006439">
    <property type="entry name" value="HAD-SF_hydro_IA"/>
</dbReference>
<reference evidence="1 2" key="1">
    <citation type="submission" date="2016-10" db="EMBL/GenBank/DDBJ databases">
        <authorList>
            <person name="de Groot N.N."/>
        </authorList>
    </citation>
    <scope>NUCLEOTIDE SEQUENCE [LARGE SCALE GENOMIC DNA]</scope>
    <source>
        <strain evidence="1 2">CGMCC 4.6858</strain>
    </source>
</reference>
<evidence type="ECO:0000313" key="1">
    <source>
        <dbReference type="EMBL" id="SDC16688.1"/>
    </source>
</evidence>
<dbReference type="NCBIfam" id="TIGR01549">
    <property type="entry name" value="HAD-SF-IA-v1"/>
    <property type="match status" value="1"/>
</dbReference>
<name>A0A1G6JD76_9ACTN</name>
<dbReference type="Gene3D" id="3.40.50.1000">
    <property type="entry name" value="HAD superfamily/HAD-like"/>
    <property type="match status" value="1"/>
</dbReference>
<gene>
    <name evidence="1" type="ORF">SAMN05421872_101448</name>
</gene>
<dbReference type="Proteomes" id="UP000199034">
    <property type="component" value="Unassembled WGS sequence"/>
</dbReference>
<dbReference type="GO" id="GO:0006281">
    <property type="term" value="P:DNA repair"/>
    <property type="evidence" value="ECO:0007669"/>
    <property type="project" value="TreeGrafter"/>
</dbReference>
<dbReference type="PANTHER" id="PTHR43434:SF16">
    <property type="entry name" value="BLL8046 PROTEIN"/>
    <property type="match status" value="1"/>
</dbReference>
<keyword evidence="2" id="KW-1185">Reference proteome</keyword>
<proteinExistence type="predicted"/>
<dbReference type="OrthoDB" id="9793014at2"/>
<dbReference type="STRING" id="1045774.SAMN05421872_101448"/>
<dbReference type="InterPro" id="IPR023214">
    <property type="entry name" value="HAD_sf"/>
</dbReference>
<sequence>MSTPFETAVVDIDGTLLDSNYHHALAWSRAFAHVGRSVALWRIHRHLGMGGDKLVGAVAGDEAEAQVGDEVRDRWEKEYDAIIEETRLFGGARGLLDALRGAGLKVVLASSSIPRHADHALELLDARSRTDAWTTADDASETKPHPELLDVALERVGGGRAVMIGDSVWDVAAANERAVPTLALRSGGFGAAELLEAGAAATYDDPRDLTEHLDEALDQAARAGRS</sequence>
<dbReference type="SFLD" id="SFLDG01129">
    <property type="entry name" value="C1.5:_HAD__Beta-PGM__Phosphata"/>
    <property type="match status" value="1"/>
</dbReference>
<dbReference type="Gene3D" id="1.10.150.240">
    <property type="entry name" value="Putative phosphatase, domain 2"/>
    <property type="match status" value="1"/>
</dbReference>
<dbReference type="SFLD" id="SFLDS00003">
    <property type="entry name" value="Haloacid_Dehalogenase"/>
    <property type="match status" value="1"/>
</dbReference>
<dbReference type="SUPFAM" id="SSF56784">
    <property type="entry name" value="HAD-like"/>
    <property type="match status" value="1"/>
</dbReference>
<dbReference type="EMBL" id="FMZM01000001">
    <property type="protein sequence ID" value="SDC16688.1"/>
    <property type="molecule type" value="Genomic_DNA"/>
</dbReference>
<dbReference type="AlphaFoldDB" id="A0A1G6JD76"/>
<organism evidence="1 2">
    <name type="scientific">Nocardioides lianchengensis</name>
    <dbReference type="NCBI Taxonomy" id="1045774"/>
    <lineage>
        <taxon>Bacteria</taxon>
        <taxon>Bacillati</taxon>
        <taxon>Actinomycetota</taxon>
        <taxon>Actinomycetes</taxon>
        <taxon>Propionibacteriales</taxon>
        <taxon>Nocardioidaceae</taxon>
        <taxon>Nocardioides</taxon>
    </lineage>
</organism>
<dbReference type="Pfam" id="PF00702">
    <property type="entry name" value="Hydrolase"/>
    <property type="match status" value="1"/>
</dbReference>
<dbReference type="GO" id="GO:0005829">
    <property type="term" value="C:cytosol"/>
    <property type="evidence" value="ECO:0007669"/>
    <property type="project" value="TreeGrafter"/>
</dbReference>
<dbReference type="InterPro" id="IPR023198">
    <property type="entry name" value="PGP-like_dom2"/>
</dbReference>
<protein>
    <submittedName>
        <fullName evidence="1">Haloacid dehalogenase superfamily, subfamily IA, variant 1 with third motif having Dx(3-4)D or Dx(3-4)E</fullName>
    </submittedName>
</protein>
<accession>A0A1G6JD76</accession>
<dbReference type="GO" id="GO:0008967">
    <property type="term" value="F:phosphoglycolate phosphatase activity"/>
    <property type="evidence" value="ECO:0007669"/>
    <property type="project" value="TreeGrafter"/>
</dbReference>
<dbReference type="InterPro" id="IPR050155">
    <property type="entry name" value="HAD-like_hydrolase_sf"/>
</dbReference>
<dbReference type="InterPro" id="IPR036412">
    <property type="entry name" value="HAD-like_sf"/>
</dbReference>
<dbReference type="RefSeq" id="WP_090850302.1">
    <property type="nucleotide sequence ID" value="NZ_FMZM01000001.1"/>
</dbReference>